<dbReference type="SMART" id="SM00873">
    <property type="entry name" value="B3_4"/>
    <property type="match status" value="1"/>
</dbReference>
<protein>
    <recommendedName>
        <fullName evidence="1">B3/B4 tRNA-binding domain-containing protein</fullName>
    </recommendedName>
</protein>
<dbReference type="Proteomes" id="UP000051461">
    <property type="component" value="Unassembled WGS sequence"/>
</dbReference>
<dbReference type="OrthoDB" id="9789812at2"/>
<organism evidence="2 3">
    <name type="scientific">Loigolactobacillus bifermentans DSM 20003</name>
    <dbReference type="NCBI Taxonomy" id="1423726"/>
    <lineage>
        <taxon>Bacteria</taxon>
        <taxon>Bacillati</taxon>
        <taxon>Bacillota</taxon>
        <taxon>Bacilli</taxon>
        <taxon>Lactobacillales</taxon>
        <taxon>Lactobacillaceae</taxon>
        <taxon>Loigolactobacillus</taxon>
    </lineage>
</organism>
<dbReference type="SUPFAM" id="SSF56037">
    <property type="entry name" value="PheT/TilS domain"/>
    <property type="match status" value="1"/>
</dbReference>
<keyword evidence="3" id="KW-1185">Reference proteome</keyword>
<sequence length="217" mass="23697">MMIKRDPQLPAQIKLGVTALTFKNQFKTDLWTTAIQPLLTEIEQQDDLVTIRENPRIQATKQVYKALGKDPARFRPSSDSLWRRVAKGKGLYQVNPLVDLNNYLSLQFKVPLGSYDQAALQPPVQLTKGAPGTTYPGIGKSAINLDHLLVLADAQGAFGSPTADSIRAMITAQTTTALIVVYGFGLTTAELQQCQQTVATTVTTYLEAAMVNAQFSV</sequence>
<proteinExistence type="predicted"/>
<evidence type="ECO:0000259" key="1">
    <source>
        <dbReference type="SMART" id="SM00873"/>
    </source>
</evidence>
<dbReference type="PATRIC" id="fig|1423726.3.peg.2996"/>
<evidence type="ECO:0000313" key="2">
    <source>
        <dbReference type="EMBL" id="KRK37168.1"/>
    </source>
</evidence>
<name>A0A0R1GTA8_9LACO</name>
<dbReference type="EMBL" id="AZDA01000054">
    <property type="protein sequence ID" value="KRK37168.1"/>
    <property type="molecule type" value="Genomic_DNA"/>
</dbReference>
<feature type="domain" description="B3/B4 tRNA-binding" evidence="1">
    <location>
        <begin position="58"/>
        <end position="207"/>
    </location>
</feature>
<dbReference type="Pfam" id="PF03483">
    <property type="entry name" value="B3_4"/>
    <property type="match status" value="1"/>
</dbReference>
<accession>A0A0R1GTA8</accession>
<evidence type="ECO:0000313" key="3">
    <source>
        <dbReference type="Proteomes" id="UP000051461"/>
    </source>
</evidence>
<dbReference type="RefSeq" id="WP_057904532.1">
    <property type="nucleotide sequence ID" value="NZ_AZDA01000054.1"/>
</dbReference>
<dbReference type="InterPro" id="IPR005146">
    <property type="entry name" value="B3/B4_tRNA-bd"/>
</dbReference>
<dbReference type="STRING" id="1423726.FC07_GL002884"/>
<dbReference type="GO" id="GO:0003723">
    <property type="term" value="F:RNA binding"/>
    <property type="evidence" value="ECO:0007669"/>
    <property type="project" value="InterPro"/>
</dbReference>
<dbReference type="Gene3D" id="3.50.40.10">
    <property type="entry name" value="Phenylalanyl-trna Synthetase, Chain B, domain 3"/>
    <property type="match status" value="1"/>
</dbReference>
<dbReference type="GO" id="GO:0004826">
    <property type="term" value="F:phenylalanine-tRNA ligase activity"/>
    <property type="evidence" value="ECO:0007669"/>
    <property type="project" value="InterPro"/>
</dbReference>
<dbReference type="PANTHER" id="PTHR39209:SF2">
    <property type="entry name" value="CYTOPLASMIC PROTEIN"/>
    <property type="match status" value="1"/>
</dbReference>
<gene>
    <name evidence="2" type="ORF">FC07_GL002884</name>
</gene>
<dbReference type="AlphaFoldDB" id="A0A0R1GTA8"/>
<dbReference type="PANTHER" id="PTHR39209">
    <property type="match status" value="1"/>
</dbReference>
<reference evidence="2 3" key="1">
    <citation type="journal article" date="2015" name="Genome Announc.">
        <title>Expanding the biotechnology potential of lactobacilli through comparative genomics of 213 strains and associated genera.</title>
        <authorList>
            <person name="Sun Z."/>
            <person name="Harris H.M."/>
            <person name="McCann A."/>
            <person name="Guo C."/>
            <person name="Argimon S."/>
            <person name="Zhang W."/>
            <person name="Yang X."/>
            <person name="Jeffery I.B."/>
            <person name="Cooney J.C."/>
            <person name="Kagawa T.F."/>
            <person name="Liu W."/>
            <person name="Song Y."/>
            <person name="Salvetti E."/>
            <person name="Wrobel A."/>
            <person name="Rasinkangas P."/>
            <person name="Parkhill J."/>
            <person name="Rea M.C."/>
            <person name="O'Sullivan O."/>
            <person name="Ritari J."/>
            <person name="Douillard F.P."/>
            <person name="Paul Ross R."/>
            <person name="Yang R."/>
            <person name="Briner A.E."/>
            <person name="Felis G.E."/>
            <person name="de Vos W.M."/>
            <person name="Barrangou R."/>
            <person name="Klaenhammer T.R."/>
            <person name="Caufield P.W."/>
            <person name="Cui Y."/>
            <person name="Zhang H."/>
            <person name="O'Toole P.W."/>
        </authorList>
    </citation>
    <scope>NUCLEOTIDE SEQUENCE [LARGE SCALE GENOMIC DNA]</scope>
    <source>
        <strain evidence="2 3">DSM 20003</strain>
    </source>
</reference>
<dbReference type="InterPro" id="IPR020825">
    <property type="entry name" value="Phe-tRNA_synthase-like_B3/B4"/>
</dbReference>
<comment type="caution">
    <text evidence="2">The sequence shown here is derived from an EMBL/GenBank/DDBJ whole genome shotgun (WGS) entry which is preliminary data.</text>
</comment>